<dbReference type="AlphaFoldDB" id="A0A8S1YLD2"/>
<name>A0A8S1YLD2_PAROT</name>
<keyword evidence="3" id="KW-1185">Reference proteome</keyword>
<dbReference type="Proteomes" id="UP000683925">
    <property type="component" value="Unassembled WGS sequence"/>
</dbReference>
<dbReference type="EMBL" id="CAJJDP010000187">
    <property type="protein sequence ID" value="CAD8214622.1"/>
    <property type="molecule type" value="Genomic_DNA"/>
</dbReference>
<comment type="caution">
    <text evidence="1">The sequence shown here is derived from an EMBL/GenBank/DDBJ whole genome shotgun (WGS) entry which is preliminary data.</text>
</comment>
<reference evidence="1" key="1">
    <citation type="submission" date="2021-01" db="EMBL/GenBank/DDBJ databases">
        <authorList>
            <consortium name="Genoscope - CEA"/>
            <person name="William W."/>
        </authorList>
    </citation>
    <scope>NUCLEOTIDE SEQUENCE</scope>
</reference>
<evidence type="ECO:0000313" key="1">
    <source>
        <dbReference type="EMBL" id="CAD8214620.1"/>
    </source>
</evidence>
<sequence length="220" mass="25814">MELETTIMKKSEIQSGGSASSRYLGKDVEVSVTSSNIIKFLQWLYILMFDIGKQQKTVDDQNDQKIRLHYQLEDEYTQIHQQDVRNYRSINRLGVSQQTLKQMHKIGVETLDVKTSYLKEIRIGEMIEKDDEYIYCYNKPSHMVFSTQQNMTKIEMEKLYELLKFKVFISKSLYFLVKMSHILYLSKVFSQIPSSEIITVIMQCKGTESIGALKIFKICR</sequence>
<dbReference type="EMBL" id="CAJJDP010000187">
    <property type="protein sequence ID" value="CAD8214620.1"/>
    <property type="molecule type" value="Genomic_DNA"/>
</dbReference>
<organism evidence="1 3">
    <name type="scientific">Paramecium octaurelia</name>
    <dbReference type="NCBI Taxonomy" id="43137"/>
    <lineage>
        <taxon>Eukaryota</taxon>
        <taxon>Sar</taxon>
        <taxon>Alveolata</taxon>
        <taxon>Ciliophora</taxon>
        <taxon>Intramacronucleata</taxon>
        <taxon>Oligohymenophorea</taxon>
        <taxon>Peniculida</taxon>
        <taxon>Parameciidae</taxon>
        <taxon>Paramecium</taxon>
    </lineage>
</organism>
<accession>A0A8S1YLD2</accession>
<gene>
    <name evidence="1" type="ORF">POCTA_138.1.T1830022</name>
    <name evidence="2" type="ORF">POCTA_138.1.T1830024</name>
</gene>
<protein>
    <submittedName>
        <fullName evidence="1">Uncharacterized protein</fullName>
    </submittedName>
</protein>
<evidence type="ECO:0000313" key="3">
    <source>
        <dbReference type="Proteomes" id="UP000683925"/>
    </source>
</evidence>
<proteinExistence type="predicted"/>
<evidence type="ECO:0000313" key="2">
    <source>
        <dbReference type="EMBL" id="CAD8214622.1"/>
    </source>
</evidence>